<evidence type="ECO:0000259" key="2">
    <source>
        <dbReference type="Pfam" id="PF13843"/>
    </source>
</evidence>
<dbReference type="PANTHER" id="PTHR46599">
    <property type="entry name" value="PIGGYBAC TRANSPOSABLE ELEMENT-DERIVED PROTEIN 4"/>
    <property type="match status" value="1"/>
</dbReference>
<evidence type="ECO:0000313" key="4">
    <source>
        <dbReference type="Proteomes" id="UP000261360"/>
    </source>
</evidence>
<accession>A0A3B4W9F9</accession>
<feature type="compositionally biased region" description="Basic and acidic residues" evidence="1">
    <location>
        <begin position="1"/>
        <end position="38"/>
    </location>
</feature>
<reference evidence="3" key="1">
    <citation type="submission" date="2025-08" db="UniProtKB">
        <authorList>
            <consortium name="Ensembl"/>
        </authorList>
    </citation>
    <scope>IDENTIFICATION</scope>
</reference>
<feature type="compositionally biased region" description="Polar residues" evidence="1">
    <location>
        <begin position="40"/>
        <end position="54"/>
    </location>
</feature>
<proteinExistence type="predicted"/>
<sequence length="550" mass="63120">MKEEDQAPDPVDQHHCNGGIKEESFIERDHKTEIKEENQDPSSASSQFSHTDQPWRTVDDEDVEPAALAFMPIRQPGPQQETRQARTPLDFFKLFFTDAVFRTLLKNTNAYGAKKQEGSKTAWRDLTVNDLFSYLAMVVYMGLVKCSAMVDYWKGSRLYNFPLPASIISRNKFLNICRTLHISSIKDDEKNDAKRGTPEYDRLCKIKPLYNQIVKACKTHFQPGQHISIDERMVASKAKISMKQYVRNKPMKWGYKLFVLADSSCGYTWNFHVYEGKSSVTGKGMSYDSVMSLMEFDNLGTGYHLYVDNFYTSTHLFQDLLAKKVGACGTFHRNRVGFPKNQANDFTRDTARGTMRWIRDGDLLFVKWMDTREVAMCSTIHKAYSGDVVHRRVKRAGNWVKTDVPIPAPVREYNQHMGGVDLSDALIGYYSVIHKTRKWYRTFFYHFLDIAVVNAYILYTKCESAPAMTQKEFRQALVEELANKGSVSSSIPKNSRYIAPCGPMAPHKFAAFLLSCTFICAAPRCCRKNETHLTSKLWTLGNYMRHFSLL</sequence>
<name>A0A3B4W9F9_SERLL</name>
<evidence type="ECO:0000256" key="1">
    <source>
        <dbReference type="SAM" id="MobiDB-lite"/>
    </source>
</evidence>
<evidence type="ECO:0000313" key="3">
    <source>
        <dbReference type="Ensembl" id="ENSSLDP00000000396.1"/>
    </source>
</evidence>
<dbReference type="AlphaFoldDB" id="A0A3B4W9F9"/>
<dbReference type="PANTHER" id="PTHR46599:SF3">
    <property type="entry name" value="PIGGYBAC TRANSPOSABLE ELEMENT-DERIVED PROTEIN 4"/>
    <property type="match status" value="1"/>
</dbReference>
<dbReference type="GeneTree" id="ENSGT00940000163467"/>
<dbReference type="InterPro" id="IPR029526">
    <property type="entry name" value="PGBD"/>
</dbReference>
<dbReference type="Proteomes" id="UP000261360">
    <property type="component" value="Unplaced"/>
</dbReference>
<dbReference type="STRING" id="1841481.ENSSLDP00000000396"/>
<protein>
    <recommendedName>
        <fullName evidence="2">PiggyBac transposable element-derived protein domain-containing protein</fullName>
    </recommendedName>
</protein>
<feature type="region of interest" description="Disordered" evidence="1">
    <location>
        <begin position="1"/>
        <end position="55"/>
    </location>
</feature>
<dbReference type="Ensembl" id="ENSSLDT00000000440.1">
    <property type="protein sequence ID" value="ENSSLDP00000000396.1"/>
    <property type="gene ID" value="ENSSLDG00000000401.1"/>
</dbReference>
<organism evidence="3 4">
    <name type="scientific">Seriola lalandi dorsalis</name>
    <dbReference type="NCBI Taxonomy" id="1841481"/>
    <lineage>
        <taxon>Eukaryota</taxon>
        <taxon>Metazoa</taxon>
        <taxon>Chordata</taxon>
        <taxon>Craniata</taxon>
        <taxon>Vertebrata</taxon>
        <taxon>Euteleostomi</taxon>
        <taxon>Actinopterygii</taxon>
        <taxon>Neopterygii</taxon>
        <taxon>Teleostei</taxon>
        <taxon>Neoteleostei</taxon>
        <taxon>Acanthomorphata</taxon>
        <taxon>Carangaria</taxon>
        <taxon>Carangiformes</taxon>
        <taxon>Carangidae</taxon>
        <taxon>Seriola</taxon>
    </lineage>
</organism>
<reference evidence="3" key="2">
    <citation type="submission" date="2025-09" db="UniProtKB">
        <authorList>
            <consortium name="Ensembl"/>
        </authorList>
    </citation>
    <scope>IDENTIFICATION</scope>
</reference>
<keyword evidence="4" id="KW-1185">Reference proteome</keyword>
<dbReference type="Pfam" id="PF13843">
    <property type="entry name" value="DDE_Tnp_1_7"/>
    <property type="match status" value="1"/>
</dbReference>
<feature type="domain" description="PiggyBac transposable element-derived protein" evidence="2">
    <location>
        <begin position="87"/>
        <end position="456"/>
    </location>
</feature>